<evidence type="ECO:0000256" key="1">
    <source>
        <dbReference type="SAM" id="SignalP"/>
    </source>
</evidence>
<dbReference type="AlphaFoldDB" id="A0A1M6V3A2"/>
<dbReference type="PANTHER" id="PTHR31157:SF1">
    <property type="entry name" value="SCP DOMAIN-CONTAINING PROTEIN"/>
    <property type="match status" value="1"/>
</dbReference>
<organism evidence="3 4">
    <name type="scientific">Selenomonas ruminantium</name>
    <dbReference type="NCBI Taxonomy" id="971"/>
    <lineage>
        <taxon>Bacteria</taxon>
        <taxon>Bacillati</taxon>
        <taxon>Bacillota</taxon>
        <taxon>Negativicutes</taxon>
        <taxon>Selenomonadales</taxon>
        <taxon>Selenomonadaceae</taxon>
        <taxon>Selenomonas</taxon>
    </lineage>
</organism>
<sequence length="234" mass="26770">MRKLMVLLILLGVLCVSVPQTEAARFAKAEEVTRPAGTIWGYPGSNVRFEIADPRKAETFVAKNGEQRLRLKEPGDVFVKAVFYESNGDIIEYHLTFHVTGQAVDETAVDVNSYAEEVLALVNAERRKYNLEPLRLAQDLNEDAMVRARECVRHFSHQRPDGSDYNTVLRNPYKEAGENLSAGRPSAQATVEGWMNSPAHRDNILYPNFREMGIGYLYESNSRYRHYWAQLFRR</sequence>
<proteinExistence type="predicted"/>
<protein>
    <submittedName>
        <fullName evidence="3">Cysteine-rich secretory protein family protein</fullName>
    </submittedName>
</protein>
<dbReference type="Gene3D" id="3.40.33.10">
    <property type="entry name" value="CAP"/>
    <property type="match status" value="1"/>
</dbReference>
<dbReference type="InterPro" id="IPR035940">
    <property type="entry name" value="CAP_sf"/>
</dbReference>
<gene>
    <name evidence="3" type="ORF">SAMN05216582_11632</name>
</gene>
<keyword evidence="1" id="KW-0732">Signal</keyword>
<evidence type="ECO:0000259" key="2">
    <source>
        <dbReference type="Pfam" id="PF00188"/>
    </source>
</evidence>
<feature type="chain" id="PRO_5039319460" evidence="1">
    <location>
        <begin position="24"/>
        <end position="234"/>
    </location>
</feature>
<dbReference type="PANTHER" id="PTHR31157">
    <property type="entry name" value="SCP DOMAIN-CONTAINING PROTEIN"/>
    <property type="match status" value="1"/>
</dbReference>
<dbReference type="RefSeq" id="WP_073090289.1">
    <property type="nucleotide sequence ID" value="NZ_FRBC01000016.1"/>
</dbReference>
<feature type="domain" description="SCP" evidence="2">
    <location>
        <begin position="119"/>
        <end position="232"/>
    </location>
</feature>
<dbReference type="Proteomes" id="UP000184263">
    <property type="component" value="Unassembled WGS sequence"/>
</dbReference>
<evidence type="ECO:0000313" key="4">
    <source>
        <dbReference type="Proteomes" id="UP000184263"/>
    </source>
</evidence>
<dbReference type="SUPFAM" id="SSF55797">
    <property type="entry name" value="PR-1-like"/>
    <property type="match status" value="1"/>
</dbReference>
<reference evidence="3 4" key="1">
    <citation type="submission" date="2016-11" db="EMBL/GenBank/DDBJ databases">
        <authorList>
            <person name="Jaros S."/>
            <person name="Januszkiewicz K."/>
            <person name="Wedrychowicz H."/>
        </authorList>
    </citation>
    <scope>NUCLEOTIDE SEQUENCE [LARGE SCALE GENOMIC DNA]</scope>
    <source>
        <strain evidence="3 4">HD4</strain>
    </source>
</reference>
<accession>A0A1M6V3A2</accession>
<dbReference type="EMBL" id="FRBC01000016">
    <property type="protein sequence ID" value="SHK75943.1"/>
    <property type="molecule type" value="Genomic_DNA"/>
</dbReference>
<feature type="signal peptide" evidence="1">
    <location>
        <begin position="1"/>
        <end position="23"/>
    </location>
</feature>
<evidence type="ECO:0000313" key="3">
    <source>
        <dbReference type="EMBL" id="SHK75943.1"/>
    </source>
</evidence>
<dbReference type="CDD" id="cd05379">
    <property type="entry name" value="CAP_bacterial"/>
    <property type="match status" value="1"/>
</dbReference>
<dbReference type="InterPro" id="IPR014044">
    <property type="entry name" value="CAP_dom"/>
</dbReference>
<name>A0A1M6V3A2_SELRU</name>
<dbReference type="Pfam" id="PF00188">
    <property type="entry name" value="CAP"/>
    <property type="match status" value="1"/>
</dbReference>